<keyword evidence="7" id="KW-0175">Coiled coil</keyword>
<dbReference type="OrthoDB" id="4035046at2759"/>
<evidence type="ECO:0000256" key="11">
    <source>
        <dbReference type="SAM" id="MobiDB-lite"/>
    </source>
</evidence>
<keyword evidence="13" id="KW-1185">Reference proteome</keyword>
<dbReference type="GO" id="GO:0030474">
    <property type="term" value="P:spindle pole body duplication"/>
    <property type="evidence" value="ECO:0007669"/>
    <property type="project" value="InterPro"/>
</dbReference>
<evidence type="ECO:0000256" key="7">
    <source>
        <dbReference type="ARBA" id="ARBA00023054"/>
    </source>
</evidence>
<comment type="subcellular location">
    <subcellularLocation>
        <location evidence="10">Cytoplasm</location>
        <location evidence="10">Cytoskeleton</location>
        <location evidence="10">Microtubule organizing center</location>
        <location evidence="10">Spindle pole body</location>
    </subcellularLocation>
    <subcellularLocation>
        <location evidence="10">Nucleus membrane</location>
        <topology evidence="10">Single-pass membrane protein</topology>
    </subcellularLocation>
</comment>
<evidence type="ECO:0000256" key="5">
    <source>
        <dbReference type="ARBA" id="ARBA00022692"/>
    </source>
</evidence>
<keyword evidence="9 10" id="KW-0539">Nucleus</keyword>
<organism evidence="12 13">
    <name type="scientific">Saccharomycodes ludwigii</name>
    <dbReference type="NCBI Taxonomy" id="36035"/>
    <lineage>
        <taxon>Eukaryota</taxon>
        <taxon>Fungi</taxon>
        <taxon>Dikarya</taxon>
        <taxon>Ascomycota</taxon>
        <taxon>Saccharomycotina</taxon>
        <taxon>Saccharomycetes</taxon>
        <taxon>Saccharomycodales</taxon>
        <taxon>Saccharomycodaceae</taxon>
        <taxon>Saccharomycodes</taxon>
    </lineage>
</organism>
<dbReference type="EMBL" id="UFAJ01000640">
    <property type="protein sequence ID" value="SSD61292.1"/>
    <property type="molecule type" value="Genomic_DNA"/>
</dbReference>
<dbReference type="GO" id="GO:0005816">
    <property type="term" value="C:spindle pole body"/>
    <property type="evidence" value="ECO:0007669"/>
    <property type="project" value="UniProtKB-SubCell"/>
</dbReference>
<comment type="similarity">
    <text evidence="2 10">Belongs to the MPS2 family.</text>
</comment>
<keyword evidence="6 10" id="KW-1133">Transmembrane helix</keyword>
<proteinExistence type="inferred from homology"/>
<evidence type="ECO:0000313" key="13">
    <source>
        <dbReference type="Proteomes" id="UP000262825"/>
    </source>
</evidence>
<evidence type="ECO:0000313" key="12">
    <source>
        <dbReference type="EMBL" id="SSD61292.1"/>
    </source>
</evidence>
<reference evidence="13" key="1">
    <citation type="submission" date="2018-06" db="EMBL/GenBank/DDBJ databases">
        <authorList>
            <person name="Guldener U."/>
        </authorList>
    </citation>
    <scope>NUCLEOTIDE SEQUENCE [LARGE SCALE GENOMIC DNA]</scope>
    <source>
        <strain evidence="13">UTAD17</strain>
    </source>
</reference>
<dbReference type="InterPro" id="IPR031433">
    <property type="entry name" value="Mps2"/>
</dbReference>
<evidence type="ECO:0000256" key="8">
    <source>
        <dbReference type="ARBA" id="ARBA00023136"/>
    </source>
</evidence>
<evidence type="ECO:0000256" key="9">
    <source>
        <dbReference type="ARBA" id="ARBA00023242"/>
    </source>
</evidence>
<dbReference type="Proteomes" id="UP000262825">
    <property type="component" value="Unassembled WGS sequence"/>
</dbReference>
<evidence type="ECO:0000256" key="4">
    <source>
        <dbReference type="ARBA" id="ARBA00022490"/>
    </source>
</evidence>
<dbReference type="VEuPathDB" id="FungiDB:SCODWIG_03053"/>
<keyword evidence="8 10" id="KW-0472">Membrane</keyword>
<keyword evidence="10" id="KW-0206">Cytoskeleton</keyword>
<evidence type="ECO:0000256" key="10">
    <source>
        <dbReference type="RuleBase" id="RU362141"/>
    </source>
</evidence>
<evidence type="ECO:0000256" key="3">
    <source>
        <dbReference type="ARBA" id="ARBA00015584"/>
    </source>
</evidence>
<gene>
    <name evidence="10" type="primary">MPS2</name>
    <name evidence="12" type="ORF">SCODWIG_03053</name>
</gene>
<keyword evidence="4 10" id="KW-0963">Cytoplasm</keyword>
<accession>A0A376B9G4</accession>
<sequence length="489" mass="57252">MKPALAVEPLNKIHIIPQPAINESLCNSSSTTLNNGTDLLDKVWPANNKNKENEDFIYAKDIIPLLEEMNKLHDDNRRIIDDKVFALFKKFVVGKEEHLKIYKDDFFSLYHDITGDSFETVLTNNDDINNIGSNKYNPAINVINNPTALNNNNNNNSSSSVSPILRSPFSVKIKRMSVDLTELSTNILNGKNNNGLRPLSIPNKENNIESDGKQTIKNRISPSSISEEKKIRRRKKRHNSTDGVFAMPSYQNVETTKESLQQQLFIKDTTIKQLQSKINDLEEYKTKYFYIQREFEFYKKLSNSSPGKNSDDIPLTTDADCSYVNKKFIEELTDKLQEQYSIIQDLQQKLDVPDSRVNLNKIERNNNIIDNVFNFVISHFTVKKMNWDFYNDNEYSYLLKNYIVTPLLIIIALSFLVFLTKLYLFFMNKMGKNVFEQHSYMESHLTLKWWEKSKLLSKIYWWNKDYFSKKSDLKYYEEFDNSKYTDLFI</sequence>
<dbReference type="GO" id="GO:0005737">
    <property type="term" value="C:cytoplasm"/>
    <property type="evidence" value="ECO:0007669"/>
    <property type="project" value="UniProtKB-UniRule"/>
</dbReference>
<feature type="transmembrane region" description="Helical" evidence="10">
    <location>
        <begin position="402"/>
        <end position="426"/>
    </location>
</feature>
<dbReference type="GO" id="GO:0031965">
    <property type="term" value="C:nuclear membrane"/>
    <property type="evidence" value="ECO:0007669"/>
    <property type="project" value="UniProtKB-SubCell"/>
</dbReference>
<evidence type="ECO:0000256" key="1">
    <source>
        <dbReference type="ARBA" id="ARBA00003044"/>
    </source>
</evidence>
<protein>
    <recommendedName>
        <fullName evidence="3 10">Monopolar spindle protein 2</fullName>
    </recommendedName>
</protein>
<dbReference type="Pfam" id="PF17060">
    <property type="entry name" value="MPS2"/>
    <property type="match status" value="1"/>
</dbReference>
<dbReference type="AlphaFoldDB" id="A0A376B9G4"/>
<name>A0A376B9G4_9ASCO</name>
<evidence type="ECO:0000256" key="6">
    <source>
        <dbReference type="ARBA" id="ARBA00022989"/>
    </source>
</evidence>
<keyword evidence="5 10" id="KW-0812">Transmembrane</keyword>
<dbReference type="GO" id="GO:0071988">
    <property type="term" value="P:protein localization to spindle pole body"/>
    <property type="evidence" value="ECO:0007669"/>
    <property type="project" value="InterPro"/>
</dbReference>
<evidence type="ECO:0000256" key="2">
    <source>
        <dbReference type="ARBA" id="ARBA00008916"/>
    </source>
</evidence>
<feature type="region of interest" description="Disordered" evidence="11">
    <location>
        <begin position="198"/>
        <end position="243"/>
    </location>
</feature>
<comment type="function">
    <text evidence="1 10">Component of the spindle pole body (SPB) required for insertion of the nascent SPB into the nuclear envelope and for the proper execution of spindle pole body (SPB) duplication.</text>
</comment>